<dbReference type="EMBL" id="JAYMYQ010000002">
    <property type="protein sequence ID" value="KAK7349658.1"/>
    <property type="molecule type" value="Genomic_DNA"/>
</dbReference>
<name>A0AAN9ME32_CANGL</name>
<gene>
    <name evidence="1" type="ORF">VNO77_07198</name>
</gene>
<proteinExistence type="predicted"/>
<keyword evidence="2" id="KW-1185">Reference proteome</keyword>
<evidence type="ECO:0000313" key="1">
    <source>
        <dbReference type="EMBL" id="KAK7349658.1"/>
    </source>
</evidence>
<evidence type="ECO:0000313" key="2">
    <source>
        <dbReference type="Proteomes" id="UP001367508"/>
    </source>
</evidence>
<dbReference type="Proteomes" id="UP001367508">
    <property type="component" value="Unassembled WGS sequence"/>
</dbReference>
<organism evidence="1 2">
    <name type="scientific">Canavalia gladiata</name>
    <name type="common">Sword bean</name>
    <name type="synonym">Dolichos gladiatus</name>
    <dbReference type="NCBI Taxonomy" id="3824"/>
    <lineage>
        <taxon>Eukaryota</taxon>
        <taxon>Viridiplantae</taxon>
        <taxon>Streptophyta</taxon>
        <taxon>Embryophyta</taxon>
        <taxon>Tracheophyta</taxon>
        <taxon>Spermatophyta</taxon>
        <taxon>Magnoliopsida</taxon>
        <taxon>eudicotyledons</taxon>
        <taxon>Gunneridae</taxon>
        <taxon>Pentapetalae</taxon>
        <taxon>rosids</taxon>
        <taxon>fabids</taxon>
        <taxon>Fabales</taxon>
        <taxon>Fabaceae</taxon>
        <taxon>Papilionoideae</taxon>
        <taxon>50 kb inversion clade</taxon>
        <taxon>NPAAA clade</taxon>
        <taxon>indigoferoid/millettioid clade</taxon>
        <taxon>Phaseoleae</taxon>
        <taxon>Canavalia</taxon>
    </lineage>
</organism>
<dbReference type="AlphaFoldDB" id="A0AAN9ME32"/>
<reference evidence="1 2" key="1">
    <citation type="submission" date="2024-01" db="EMBL/GenBank/DDBJ databases">
        <title>The genomes of 5 underutilized Papilionoideae crops provide insights into root nodulation and disease resistanc.</title>
        <authorList>
            <person name="Jiang F."/>
        </authorList>
    </citation>
    <scope>NUCLEOTIDE SEQUENCE [LARGE SCALE GENOMIC DNA]</scope>
    <source>
        <strain evidence="1">LVBAO_FW01</strain>
        <tissue evidence="1">Leaves</tissue>
    </source>
</reference>
<comment type="caution">
    <text evidence="1">The sequence shown here is derived from an EMBL/GenBank/DDBJ whole genome shotgun (WGS) entry which is preliminary data.</text>
</comment>
<sequence length="88" mass="9612">MMKAVIVLVKEEALASAKYATRQSPLPQSSQFVWPNTISYPLPPHFNGSFLHIAITLSRSSQTLHVAFNPLGRPLATSPHALLTDSNT</sequence>
<accession>A0AAN9ME32</accession>
<protein>
    <submittedName>
        <fullName evidence="1">Uncharacterized protein</fullName>
    </submittedName>
</protein>